<evidence type="ECO:0000256" key="5">
    <source>
        <dbReference type="ARBA" id="ARBA00023163"/>
    </source>
</evidence>
<dbReference type="InterPro" id="IPR003311">
    <property type="entry name" value="AUX_IAA"/>
</dbReference>
<keyword evidence="5 9" id="KW-0804">Transcription</keyword>
<evidence type="ECO:0000259" key="11">
    <source>
        <dbReference type="PROSITE" id="PS51745"/>
    </source>
</evidence>
<evidence type="ECO:0000256" key="4">
    <source>
        <dbReference type="ARBA" id="ARBA00023015"/>
    </source>
</evidence>
<gene>
    <name evidence="12" type="ORF">E3N88_39625</name>
</gene>
<comment type="function">
    <text evidence="8">Aux/IAA proteins are short-lived transcriptional factors that function as repressors of early auxin response genes at low auxin concentrations. Repression is thought to result from the interaction with auxin response factors (ARFs), proteins that bind to the auxin-responsive promoter element (AuxRE). Formation of heterodimers with ARF proteins may alter their ability to modulate early auxin response genes expression.</text>
</comment>
<keyword evidence="4 9" id="KW-0805">Transcription regulation</keyword>
<comment type="subunit">
    <text evidence="9">Homodimers and heterodimers.</text>
</comment>
<dbReference type="InterPro" id="IPR053793">
    <property type="entry name" value="PB1-like"/>
</dbReference>
<dbReference type="OrthoDB" id="615826at2759"/>
<evidence type="ECO:0000256" key="8">
    <source>
        <dbReference type="ARBA" id="ARBA00025283"/>
    </source>
</evidence>
<comment type="similarity">
    <text evidence="2 9">Belongs to the Aux/IAA family.</text>
</comment>
<dbReference type="PANTHER" id="PTHR31734">
    <property type="entry name" value="AUXIN-RESPONSIVE PROTEIN IAA17"/>
    <property type="match status" value="1"/>
</dbReference>
<name>A0A5N6LXB2_9ASTR</name>
<evidence type="ECO:0000313" key="12">
    <source>
        <dbReference type="EMBL" id="KAD2806248.1"/>
    </source>
</evidence>
<keyword evidence="3 9" id="KW-0678">Repressor</keyword>
<keyword evidence="13" id="KW-1185">Reference proteome</keyword>
<dbReference type="FunFam" id="3.10.20.90:FF:000225">
    <property type="entry name" value="Auxin-responsive protein"/>
    <property type="match status" value="1"/>
</dbReference>
<evidence type="ECO:0000313" key="13">
    <source>
        <dbReference type="Proteomes" id="UP000326396"/>
    </source>
</evidence>
<keyword evidence="7 9" id="KW-0927">Auxin signaling pathway</keyword>
<evidence type="ECO:0000256" key="10">
    <source>
        <dbReference type="SAM" id="MobiDB-lite"/>
    </source>
</evidence>
<reference evidence="12 13" key="1">
    <citation type="submission" date="2019-05" db="EMBL/GenBank/DDBJ databases">
        <title>Mikania micrantha, genome provides insights into the molecular mechanism of rapid growth.</title>
        <authorList>
            <person name="Liu B."/>
        </authorList>
    </citation>
    <scope>NUCLEOTIDE SEQUENCE [LARGE SCALE GENOMIC DNA]</scope>
    <source>
        <strain evidence="12">NLD-2019</strain>
        <tissue evidence="12">Leaf</tissue>
    </source>
</reference>
<dbReference type="Proteomes" id="UP000326396">
    <property type="component" value="Linkage Group LG8"/>
</dbReference>
<dbReference type="EMBL" id="SZYD01000018">
    <property type="protein sequence ID" value="KAD2806248.1"/>
    <property type="molecule type" value="Genomic_DNA"/>
</dbReference>
<evidence type="ECO:0000256" key="3">
    <source>
        <dbReference type="ARBA" id="ARBA00022491"/>
    </source>
</evidence>
<feature type="region of interest" description="Disordered" evidence="10">
    <location>
        <begin position="29"/>
        <end position="53"/>
    </location>
</feature>
<comment type="caution">
    <text evidence="12">The sequence shown here is derived from an EMBL/GenBank/DDBJ whole genome shotgun (WGS) entry which is preliminary data.</text>
</comment>
<organism evidence="12 13">
    <name type="scientific">Mikania micrantha</name>
    <name type="common">bitter vine</name>
    <dbReference type="NCBI Taxonomy" id="192012"/>
    <lineage>
        <taxon>Eukaryota</taxon>
        <taxon>Viridiplantae</taxon>
        <taxon>Streptophyta</taxon>
        <taxon>Embryophyta</taxon>
        <taxon>Tracheophyta</taxon>
        <taxon>Spermatophyta</taxon>
        <taxon>Magnoliopsida</taxon>
        <taxon>eudicotyledons</taxon>
        <taxon>Gunneridae</taxon>
        <taxon>Pentapetalae</taxon>
        <taxon>asterids</taxon>
        <taxon>campanulids</taxon>
        <taxon>Asterales</taxon>
        <taxon>Asteraceae</taxon>
        <taxon>Asteroideae</taxon>
        <taxon>Heliantheae alliance</taxon>
        <taxon>Eupatorieae</taxon>
        <taxon>Mikania</taxon>
    </lineage>
</organism>
<proteinExistence type="inferred from homology"/>
<dbReference type="AlphaFoldDB" id="A0A5N6LXB2"/>
<dbReference type="GO" id="GO:0006355">
    <property type="term" value="P:regulation of DNA-templated transcription"/>
    <property type="evidence" value="ECO:0007669"/>
    <property type="project" value="InterPro"/>
</dbReference>
<dbReference type="SUPFAM" id="SSF54277">
    <property type="entry name" value="CAD &amp; PB1 domains"/>
    <property type="match status" value="1"/>
</dbReference>
<evidence type="ECO:0000256" key="2">
    <source>
        <dbReference type="ARBA" id="ARBA00006728"/>
    </source>
</evidence>
<evidence type="ECO:0000256" key="6">
    <source>
        <dbReference type="ARBA" id="ARBA00023242"/>
    </source>
</evidence>
<dbReference type="PANTHER" id="PTHR31734:SF2">
    <property type="entry name" value="AUXIN-RESPONSIVE PROTEIN IAA26"/>
    <property type="match status" value="1"/>
</dbReference>
<accession>A0A5N6LXB2</accession>
<sequence length="393" mass="43868">MEGGFSRTDEDLQHPQLLDLIPKDRNWFVNNDDHNFERSKSSHGKGDEKKLELRLGPPGVEDWSLSDAHKNYKSPQKAAQKRSAPAPVVGWPPIRSFRKNIAGGSSKPASLSHSQNVKNEKMVENCQKGFFVKINMIGVPIGRKVDLNAYDSYEKLSVAVDQLFRGLLAAQNDTSGGRIKGDHEHDKGLFNGNKEYTLVYEDNEGDRMLVGDVPWHMFVSSVKRLRVIKSSEISNICCCFDRTDKVIIASPFPLSHDASPFPLFLFVSSIDATTDGFIQSSSRSSLLISNYIILDNIRRISAGNITVSPIVPPFPTPRFPIFSPIRLTSLLRCRLILSTTIVTIDNINVVPPEKLNHQPKRIAERQGLNRSQALLLMKPPTVLVTEGLGNLQF</sequence>
<dbReference type="Gene3D" id="3.10.20.90">
    <property type="entry name" value="Phosphatidylinositol 3-kinase Catalytic Subunit, Chain A, domain 1"/>
    <property type="match status" value="1"/>
</dbReference>
<protein>
    <recommendedName>
        <fullName evidence="9">Auxin-responsive protein</fullName>
    </recommendedName>
</protein>
<dbReference type="Pfam" id="PF02309">
    <property type="entry name" value="AUX_IAA"/>
    <property type="match status" value="1"/>
</dbReference>
<evidence type="ECO:0000256" key="1">
    <source>
        <dbReference type="ARBA" id="ARBA00004123"/>
    </source>
</evidence>
<dbReference type="GO" id="GO:0005634">
    <property type="term" value="C:nucleus"/>
    <property type="evidence" value="ECO:0007669"/>
    <property type="project" value="UniProtKB-SubCell"/>
</dbReference>
<dbReference type="GO" id="GO:0009734">
    <property type="term" value="P:auxin-activated signaling pathway"/>
    <property type="evidence" value="ECO:0007669"/>
    <property type="project" value="UniProtKB-UniRule"/>
</dbReference>
<keyword evidence="6 9" id="KW-0539">Nucleus</keyword>
<comment type="subcellular location">
    <subcellularLocation>
        <location evidence="1 9">Nucleus</location>
    </subcellularLocation>
</comment>
<evidence type="ECO:0000256" key="9">
    <source>
        <dbReference type="RuleBase" id="RU004549"/>
    </source>
</evidence>
<dbReference type="InterPro" id="IPR033389">
    <property type="entry name" value="AUX/IAA_dom"/>
</dbReference>
<feature type="domain" description="PB1" evidence="11">
    <location>
        <begin position="129"/>
        <end position="230"/>
    </location>
</feature>
<evidence type="ECO:0000256" key="7">
    <source>
        <dbReference type="ARBA" id="ARBA00023294"/>
    </source>
</evidence>
<dbReference type="PROSITE" id="PS51745">
    <property type="entry name" value="PB1"/>
    <property type="match status" value="1"/>
</dbReference>